<dbReference type="KEGG" id="mtm:MYCTH_104802"/>
<dbReference type="VEuPathDB" id="FungiDB:MYCTH_104802"/>
<dbReference type="RefSeq" id="XP_003660781.1">
    <property type="nucleotide sequence ID" value="XM_003660733.1"/>
</dbReference>
<evidence type="ECO:0000313" key="3">
    <source>
        <dbReference type="EMBL" id="AEO55536.1"/>
    </source>
</evidence>
<evidence type="ECO:0000256" key="1">
    <source>
        <dbReference type="SAM" id="MobiDB-lite"/>
    </source>
</evidence>
<keyword evidence="2" id="KW-0812">Transmembrane</keyword>
<dbReference type="Proteomes" id="UP000007322">
    <property type="component" value="Chromosome 1"/>
</dbReference>
<feature type="transmembrane region" description="Helical" evidence="2">
    <location>
        <begin position="279"/>
        <end position="301"/>
    </location>
</feature>
<feature type="compositionally biased region" description="Polar residues" evidence="1">
    <location>
        <begin position="679"/>
        <end position="689"/>
    </location>
</feature>
<dbReference type="PANTHER" id="PTHR35041:SF3">
    <property type="entry name" value="FORMYLMETHIONINE DEFORMYLASE-LIKE PROTEIN"/>
    <property type="match status" value="1"/>
</dbReference>
<feature type="region of interest" description="Disordered" evidence="1">
    <location>
        <begin position="94"/>
        <end position="115"/>
    </location>
</feature>
<feature type="compositionally biased region" description="Polar residues" evidence="1">
    <location>
        <begin position="53"/>
        <end position="68"/>
    </location>
</feature>
<dbReference type="EMBL" id="CP003002">
    <property type="protein sequence ID" value="AEO55536.1"/>
    <property type="molecule type" value="Genomic_DNA"/>
</dbReference>
<protein>
    <submittedName>
        <fullName evidence="3">Formylmethionine deformylase-like protein</fullName>
    </submittedName>
</protein>
<name>G2Q657_THET4</name>
<reference evidence="3 4" key="1">
    <citation type="journal article" date="2011" name="Nat. Biotechnol.">
        <title>Comparative genomic analysis of the thermophilic biomass-degrading fungi Myceliophthora thermophila and Thielavia terrestris.</title>
        <authorList>
            <person name="Berka R.M."/>
            <person name="Grigoriev I.V."/>
            <person name="Otillar R."/>
            <person name="Salamov A."/>
            <person name="Grimwood J."/>
            <person name="Reid I."/>
            <person name="Ishmael N."/>
            <person name="John T."/>
            <person name="Darmond C."/>
            <person name="Moisan M.-C."/>
            <person name="Henrissat B."/>
            <person name="Coutinho P.M."/>
            <person name="Lombard V."/>
            <person name="Natvig D.O."/>
            <person name="Lindquist E."/>
            <person name="Schmutz J."/>
            <person name="Lucas S."/>
            <person name="Harris P."/>
            <person name="Powlowski J."/>
            <person name="Bellemare A."/>
            <person name="Taylor D."/>
            <person name="Butler G."/>
            <person name="de Vries R.P."/>
            <person name="Allijn I.E."/>
            <person name="van den Brink J."/>
            <person name="Ushinsky S."/>
            <person name="Storms R."/>
            <person name="Powell A.J."/>
            <person name="Paulsen I.T."/>
            <person name="Elbourne L.D.H."/>
            <person name="Baker S.E."/>
            <person name="Magnuson J."/>
            <person name="LaBoissiere S."/>
            <person name="Clutterbuck A.J."/>
            <person name="Martinez D."/>
            <person name="Wogulis M."/>
            <person name="de Leon A.L."/>
            <person name="Rey M.W."/>
            <person name="Tsang A."/>
        </authorList>
    </citation>
    <scope>NUCLEOTIDE SEQUENCE [LARGE SCALE GENOMIC DNA]</scope>
    <source>
        <strain evidence="4">ATCC 42464 / BCRC 31852 / DSM 1799</strain>
    </source>
</reference>
<dbReference type="PANTHER" id="PTHR35041">
    <property type="entry name" value="MEDIATOR OF RNA POLYMERASE II TRANSCRIPTION SUBUNIT 1"/>
    <property type="match status" value="1"/>
</dbReference>
<feature type="transmembrane region" description="Helical" evidence="2">
    <location>
        <begin position="180"/>
        <end position="200"/>
    </location>
</feature>
<dbReference type="InParanoid" id="G2Q657"/>
<dbReference type="GeneID" id="11505602"/>
<dbReference type="OrthoDB" id="5340195at2759"/>
<feature type="region of interest" description="Disordered" evidence="1">
    <location>
        <begin position="1"/>
        <end position="69"/>
    </location>
</feature>
<dbReference type="HOGENOM" id="CLU_008809_0_0_1"/>
<keyword evidence="4" id="KW-1185">Reference proteome</keyword>
<proteinExistence type="predicted"/>
<feature type="transmembrane region" description="Helical" evidence="2">
    <location>
        <begin position="220"/>
        <end position="237"/>
    </location>
</feature>
<dbReference type="AlphaFoldDB" id="G2Q657"/>
<organism evidence="3 4">
    <name type="scientific">Thermothelomyces thermophilus (strain ATCC 42464 / BCRC 31852 / DSM 1799)</name>
    <name type="common">Sporotrichum thermophile</name>
    <dbReference type="NCBI Taxonomy" id="573729"/>
    <lineage>
        <taxon>Eukaryota</taxon>
        <taxon>Fungi</taxon>
        <taxon>Dikarya</taxon>
        <taxon>Ascomycota</taxon>
        <taxon>Pezizomycotina</taxon>
        <taxon>Sordariomycetes</taxon>
        <taxon>Sordariomycetidae</taxon>
        <taxon>Sordariales</taxon>
        <taxon>Chaetomiaceae</taxon>
        <taxon>Thermothelomyces</taxon>
    </lineage>
</organism>
<dbReference type="OMA" id="CSYTIEF"/>
<sequence length="918" mass="99408">MEQRPSAQGRPGYGDYDPYLQHHGPEHGRQQGNNSGWDAIAPTPDLDSPASPPQRSQVSFAPMPSSTGLGIEATDGIAQVPASYNHYYAVTRDSLEQDSDSPSTSPPPVHPTSKSNFAVHEYPVAGQDGAPYYSYYHHHHHPPYYHHPYDSAAPPPDGPGSSLLDRFANSTGWRMASGGWPMYLMFFLGLAFAVGHHAFYTSLDGKPADDQIRMMRFGGLLSYAVKASLVAAVIFAYQQQIWVTVIHNTLRLRTIDCLFAAASEPQSLLNWEFIKKARVAVCLAALAWLFPLTVILTPATLTVAPRTEVKHDQCYGIRTLNFEAEKWKNWRLLDQLNGYRGLSLSLWNSTVADSVGLVDTPFNETFFDYWTESSPQLELVAAQSALTGAVIPRRDAGLETCGGGWNCSYVISFKAPGYKCSELARGRRLDEDALKRQGVPFNAGELAPNGNYGYLAVVDEGEYASNQVDVFPGGIPKMKPPYPKHLGAFRTEPVLWIGYSAHTGQGKPPENRTVPGWDTAFEAAVVRCEHYLTNYTVRFNHTFSEQITTVLKRDYLRPIINTTFVPGRYATDGTKDNTTAVPESNYVLPADVENYRVTAAYHSLGKRMRAYLGGQIQYAPYAIVETDASKTRLIDTETYLPVPNLISEIQAFYENMTLSLLSNPQFVIVSWAARPDQRSGVTTPASFPATTPGGDDDDDDNNNNNNNSTRFPTYPCVRTRLTNAYEYKQRDLWGAYAAAVGAALFAVVLGSAALAQNDFRPRDARVSSIVAATRAPCLDALPWEGKASKWGKVPAEVLDVELRYGVIAAGAGAGGTAGAGYNNNGGVGSGGGTGPTPSVGTPAAFAMAVPGLWMGAAAAAAAGGSGGGATGPGGLLLAGKVYYGFAPSEVVERTRAATFGPGKPRNRLSAFSFHKNWQ</sequence>
<accession>G2Q657</accession>
<evidence type="ECO:0000313" key="4">
    <source>
        <dbReference type="Proteomes" id="UP000007322"/>
    </source>
</evidence>
<gene>
    <name evidence="3" type="ORF">MYCTH_104802</name>
</gene>
<dbReference type="eggNOG" id="ENOG502RX75">
    <property type="taxonomic scope" value="Eukaryota"/>
</dbReference>
<keyword evidence="2" id="KW-1133">Transmembrane helix</keyword>
<feature type="region of interest" description="Disordered" evidence="1">
    <location>
        <begin position="678"/>
        <end position="712"/>
    </location>
</feature>
<keyword evidence="2" id="KW-0472">Membrane</keyword>
<feature type="transmembrane region" description="Helical" evidence="2">
    <location>
        <begin position="733"/>
        <end position="755"/>
    </location>
</feature>
<evidence type="ECO:0000256" key="2">
    <source>
        <dbReference type="SAM" id="Phobius"/>
    </source>
</evidence>